<organism evidence="1 2">
    <name type="scientific">Necator americanus</name>
    <name type="common">Human hookworm</name>
    <dbReference type="NCBI Taxonomy" id="51031"/>
    <lineage>
        <taxon>Eukaryota</taxon>
        <taxon>Metazoa</taxon>
        <taxon>Ecdysozoa</taxon>
        <taxon>Nematoda</taxon>
        <taxon>Chromadorea</taxon>
        <taxon>Rhabditida</taxon>
        <taxon>Rhabditina</taxon>
        <taxon>Rhabditomorpha</taxon>
        <taxon>Strongyloidea</taxon>
        <taxon>Ancylostomatidae</taxon>
        <taxon>Bunostominae</taxon>
        <taxon>Necator</taxon>
    </lineage>
</organism>
<keyword evidence="2" id="KW-1185">Reference proteome</keyword>
<proteinExistence type="predicted"/>
<comment type="caution">
    <text evidence="1">The sequence shown here is derived from an EMBL/GenBank/DDBJ whole genome shotgun (WGS) entry which is preliminary data.</text>
</comment>
<dbReference type="EMBL" id="JAVFWL010000004">
    <property type="protein sequence ID" value="KAK6748695.1"/>
    <property type="molecule type" value="Genomic_DNA"/>
</dbReference>
<reference evidence="1 2" key="1">
    <citation type="submission" date="2023-08" db="EMBL/GenBank/DDBJ databases">
        <title>A Necator americanus chromosomal reference genome.</title>
        <authorList>
            <person name="Ilik V."/>
            <person name="Petrzelkova K.J."/>
            <person name="Pardy F."/>
            <person name="Fuh T."/>
            <person name="Niatou-Singa F.S."/>
            <person name="Gouil Q."/>
            <person name="Baker L."/>
            <person name="Ritchie M.E."/>
            <person name="Jex A.R."/>
            <person name="Gazzola D."/>
            <person name="Li H."/>
            <person name="Toshio Fujiwara R."/>
            <person name="Zhan B."/>
            <person name="Aroian R.V."/>
            <person name="Pafco B."/>
            <person name="Schwarz E.M."/>
        </authorList>
    </citation>
    <scope>NUCLEOTIDE SEQUENCE [LARGE SCALE GENOMIC DNA]</scope>
    <source>
        <strain evidence="1 2">Aroian</strain>
        <tissue evidence="1">Whole animal</tissue>
    </source>
</reference>
<name>A0ABR1DFK0_NECAM</name>
<gene>
    <name evidence="1" type="primary">Necator_chrIV.g14654</name>
    <name evidence="1" type="ORF">RB195_001359</name>
</gene>
<accession>A0ABR1DFK0</accession>
<protein>
    <submittedName>
        <fullName evidence="1">Uncharacterized protein</fullName>
    </submittedName>
</protein>
<evidence type="ECO:0000313" key="2">
    <source>
        <dbReference type="Proteomes" id="UP001303046"/>
    </source>
</evidence>
<evidence type="ECO:0000313" key="1">
    <source>
        <dbReference type="EMBL" id="KAK6748695.1"/>
    </source>
</evidence>
<dbReference type="Proteomes" id="UP001303046">
    <property type="component" value="Unassembled WGS sequence"/>
</dbReference>
<sequence length="169" mass="19522">MVMPLAVYPPVEHDVSRHEYTAPTNQMMMVKTSMKMPPLPPPLLDDELEQDLLLMPAWKRTDGQEIVYVIHRNRAVTREVYEDGVKKTARYAGEFADVNYEPWIVFVNYLPIEDSNIIEEMKCTQPAHRGHSPQCGYLPDDYAGGYLRKNQDLLEKKLTELAAIRESQE</sequence>